<protein>
    <recommendedName>
        <fullName evidence="3">Protein kinase domain-containing protein</fullName>
    </recommendedName>
</protein>
<organism evidence="4 5">
    <name type="scientific">Aduncisulcus paluster</name>
    <dbReference type="NCBI Taxonomy" id="2918883"/>
    <lineage>
        <taxon>Eukaryota</taxon>
        <taxon>Metamonada</taxon>
        <taxon>Carpediemonas-like organisms</taxon>
        <taxon>Aduncisulcus</taxon>
    </lineage>
</organism>
<feature type="compositionally biased region" description="Low complexity" evidence="1">
    <location>
        <begin position="179"/>
        <end position="196"/>
    </location>
</feature>
<feature type="compositionally biased region" description="Polar residues" evidence="1">
    <location>
        <begin position="290"/>
        <end position="308"/>
    </location>
</feature>
<feature type="compositionally biased region" description="Basic and acidic residues" evidence="1">
    <location>
        <begin position="555"/>
        <end position="580"/>
    </location>
</feature>
<feature type="transmembrane region" description="Helical" evidence="2">
    <location>
        <begin position="873"/>
        <end position="897"/>
    </location>
</feature>
<feature type="compositionally biased region" description="Acidic residues" evidence="1">
    <location>
        <begin position="738"/>
        <end position="748"/>
    </location>
</feature>
<feature type="compositionally biased region" description="Polar residues" evidence="1">
    <location>
        <begin position="626"/>
        <end position="647"/>
    </location>
</feature>
<feature type="compositionally biased region" description="Low complexity" evidence="1">
    <location>
        <begin position="256"/>
        <end position="267"/>
    </location>
</feature>
<feature type="compositionally biased region" description="Basic and acidic residues" evidence="1">
    <location>
        <begin position="322"/>
        <end position="336"/>
    </location>
</feature>
<dbReference type="SUPFAM" id="SSF56112">
    <property type="entry name" value="Protein kinase-like (PK-like)"/>
    <property type="match status" value="1"/>
</dbReference>
<dbReference type="EMBL" id="BQXS01011362">
    <property type="protein sequence ID" value="GKT37006.1"/>
    <property type="molecule type" value="Genomic_DNA"/>
</dbReference>
<comment type="caution">
    <text evidence="4">The sequence shown here is derived from an EMBL/GenBank/DDBJ whole genome shotgun (WGS) entry which is preliminary data.</text>
</comment>
<keyword evidence="2" id="KW-0472">Membrane</keyword>
<feature type="compositionally biased region" description="Low complexity" evidence="1">
    <location>
        <begin position="544"/>
        <end position="554"/>
    </location>
</feature>
<feature type="compositionally biased region" description="Basic and acidic residues" evidence="1">
    <location>
        <begin position="611"/>
        <end position="625"/>
    </location>
</feature>
<feature type="compositionally biased region" description="Polar residues" evidence="1">
    <location>
        <begin position="517"/>
        <end position="528"/>
    </location>
</feature>
<feature type="compositionally biased region" description="Basic and acidic residues" evidence="1">
    <location>
        <begin position="712"/>
        <end position="721"/>
    </location>
</feature>
<dbReference type="InterPro" id="IPR011009">
    <property type="entry name" value="Kinase-like_dom_sf"/>
</dbReference>
<feature type="compositionally biased region" description="Low complexity" evidence="1">
    <location>
        <begin position="311"/>
        <end position="321"/>
    </location>
</feature>
<feature type="compositionally biased region" description="Basic and acidic residues" evidence="1">
    <location>
        <begin position="686"/>
        <end position="696"/>
    </location>
</feature>
<feature type="non-terminal residue" evidence="4">
    <location>
        <position position="1"/>
    </location>
</feature>
<evidence type="ECO:0000259" key="3">
    <source>
        <dbReference type="PROSITE" id="PS50011"/>
    </source>
</evidence>
<feature type="compositionally biased region" description="Basic and acidic residues" evidence="1">
    <location>
        <begin position="394"/>
        <end position="419"/>
    </location>
</feature>
<reference evidence="4" key="1">
    <citation type="submission" date="2022-03" db="EMBL/GenBank/DDBJ databases">
        <title>Draft genome sequence of Aduncisulcus paluster, a free-living microaerophilic Fornicata.</title>
        <authorList>
            <person name="Yuyama I."/>
            <person name="Kume K."/>
            <person name="Tamura T."/>
            <person name="Inagaki Y."/>
            <person name="Hashimoto T."/>
        </authorList>
    </citation>
    <scope>NUCLEOTIDE SEQUENCE</scope>
    <source>
        <strain evidence="4">NY0171</strain>
    </source>
</reference>
<keyword evidence="2" id="KW-0812">Transmembrane</keyword>
<dbReference type="Proteomes" id="UP001057375">
    <property type="component" value="Unassembled WGS sequence"/>
</dbReference>
<evidence type="ECO:0000256" key="2">
    <source>
        <dbReference type="SAM" id="Phobius"/>
    </source>
</evidence>
<dbReference type="InterPro" id="IPR000719">
    <property type="entry name" value="Prot_kinase_dom"/>
</dbReference>
<accession>A0ABQ5KY91</accession>
<feature type="compositionally biased region" description="Polar residues" evidence="1">
    <location>
        <begin position="597"/>
        <end position="606"/>
    </location>
</feature>
<evidence type="ECO:0000313" key="4">
    <source>
        <dbReference type="EMBL" id="GKT37006.1"/>
    </source>
</evidence>
<dbReference type="PROSITE" id="PS50011">
    <property type="entry name" value="PROTEIN_KINASE_DOM"/>
    <property type="match status" value="1"/>
</dbReference>
<gene>
    <name evidence="4" type="ORF">ADUPG1_009871</name>
</gene>
<dbReference type="Pfam" id="PF00069">
    <property type="entry name" value="Pkinase"/>
    <property type="match status" value="1"/>
</dbReference>
<feature type="region of interest" description="Disordered" evidence="1">
    <location>
        <begin position="146"/>
        <end position="647"/>
    </location>
</feature>
<proteinExistence type="predicted"/>
<evidence type="ECO:0000256" key="1">
    <source>
        <dbReference type="SAM" id="MobiDB-lite"/>
    </source>
</evidence>
<feature type="compositionally biased region" description="Basic and acidic residues" evidence="1">
    <location>
        <begin position="360"/>
        <end position="370"/>
    </location>
</feature>
<feature type="compositionally biased region" description="Polar residues" evidence="1">
    <location>
        <begin position="146"/>
        <end position="163"/>
    </location>
</feature>
<name>A0ABQ5KY91_9EUKA</name>
<feature type="compositionally biased region" description="Acidic residues" evidence="1">
    <location>
        <begin position="337"/>
        <end position="346"/>
    </location>
</feature>
<evidence type="ECO:0000313" key="5">
    <source>
        <dbReference type="Proteomes" id="UP001057375"/>
    </source>
</evidence>
<keyword evidence="5" id="KW-1185">Reference proteome</keyword>
<feature type="compositionally biased region" description="Low complexity" evidence="1">
    <location>
        <begin position="420"/>
        <end position="448"/>
    </location>
</feature>
<keyword evidence="2" id="KW-1133">Transmembrane helix</keyword>
<feature type="region of interest" description="Disordered" evidence="1">
    <location>
        <begin position="673"/>
        <end position="748"/>
    </location>
</feature>
<feature type="domain" description="Protein kinase" evidence="3">
    <location>
        <begin position="1"/>
        <end position="114"/>
    </location>
</feature>
<dbReference type="Gene3D" id="1.10.510.10">
    <property type="entry name" value="Transferase(Phosphotransferase) domain 1"/>
    <property type="match status" value="1"/>
</dbReference>
<sequence length="909" mass="101361">FVFKLGDFGLATQMEQAEEGDARYASPEALQGSITPEGDMFSLGVSVLELCMDINIPDSGKLFHFIRSDSPFILCDTLNPLGISKELRMITKNLLSHNPKFRPTASYLLDHPIVRSIYSRRSSKWIRSCGLRSIIKLLLISTAKSSDQQTQPSARTPSHSSKMGTIEEEKDETPTHRMSGSNSSFSASYSTSFSPSTGRVLLNPTPFGSTIPPPSTRPIRPMSLMSPDLSRSVRTPPRSFVIPSPSNESGDESGDLSSLVPSSPPNLGDTADHMDTASPTGDFSLPPPSSEYSIPHSMSRNITASSPTEAPLPLISPPLLSKKVDMDKWKKWGRDGGDEEEEEEEGQSSGVFSGNEEQERDGSILHEQASDKLPSGKASDSIDDGPFTFGSIPRAEEIPVWDQEKAHPLKSEVSTRDRNSVSSSSTLNRPSFPSFSPSPSISPSSSSFGARVVPMHDEDSGFGDEEERMDKDYVDILDQDMSFTDSPDPMMLIEKRIEQLEQAGPHSSCEANVPFEGTSQQHSGQSTTKTREESRPKRRRLVFSPVSSSPSSPQKSKEKTSKIHEYPKFGKFEKENRGEPSKTSTKPGRGGDYLFSGSITPQSFNSIGARCLRDDPDLQEDKHSDSLQFDSVTPRRTPTQLNDTSQSSLIHSTHFSLPLSHIETSAWLMDSTPVAMPPSARTETPCGDRDAEEKSRSIQIINTVDIKANGGESRDGLGGKIERKKKSKSEPMGQRDGEEYEPYEEDSDDYFEEWGKKKRDKSKKKRVLFNTSSSSCRDKAIKGSSMEDTKCACSEHEPELFVPLRMLENICEDDIEVDDGDNDDIGAKYDRFEQIREERAIKRQESRPWIRAWWKIRNTIVLEPMLKHSQFQLFYAIFGIILCIILELSNCFTPYIWNIWEVFHKIIIH</sequence>